<dbReference type="AlphaFoldDB" id="A0A6N2BPH5"/>
<dbReference type="Gene3D" id="3.40.50.300">
    <property type="entry name" value="P-loop containing nucleotide triphosphate hydrolases"/>
    <property type="match status" value="1"/>
</dbReference>
<dbReference type="Gene3D" id="1.10.8.430">
    <property type="entry name" value="Helical domain of apoptotic protease-activating factors"/>
    <property type="match status" value="1"/>
</dbReference>
<gene>
    <name evidence="4" type="ORF">EJD97_007061</name>
</gene>
<organism evidence="4">
    <name type="scientific">Solanum chilense</name>
    <name type="common">Tomato</name>
    <name type="synonym">Lycopersicon chilense</name>
    <dbReference type="NCBI Taxonomy" id="4083"/>
    <lineage>
        <taxon>Eukaryota</taxon>
        <taxon>Viridiplantae</taxon>
        <taxon>Streptophyta</taxon>
        <taxon>Embryophyta</taxon>
        <taxon>Tracheophyta</taxon>
        <taxon>Spermatophyta</taxon>
        <taxon>Magnoliopsida</taxon>
        <taxon>eudicotyledons</taxon>
        <taxon>Gunneridae</taxon>
        <taxon>Pentapetalae</taxon>
        <taxon>asterids</taxon>
        <taxon>lamiids</taxon>
        <taxon>Solanales</taxon>
        <taxon>Solanaceae</taxon>
        <taxon>Solanoideae</taxon>
        <taxon>Solaneae</taxon>
        <taxon>Solanum</taxon>
        <taxon>Solanum subgen. Lycopersicon</taxon>
    </lineage>
</organism>
<dbReference type="InterPro" id="IPR042197">
    <property type="entry name" value="Apaf_helical"/>
</dbReference>
<dbReference type="PANTHER" id="PTHR36766">
    <property type="entry name" value="PLANT BROAD-SPECTRUM MILDEW RESISTANCE PROTEIN RPW8"/>
    <property type="match status" value="1"/>
</dbReference>
<dbReference type="GO" id="GO:0006952">
    <property type="term" value="P:defense response"/>
    <property type="evidence" value="ECO:0007669"/>
    <property type="project" value="UniProtKB-KW"/>
</dbReference>
<keyword evidence="2" id="KW-0611">Plant defense</keyword>
<evidence type="ECO:0000259" key="3">
    <source>
        <dbReference type="Pfam" id="PF00931"/>
    </source>
</evidence>
<dbReference type="EMBL" id="RXGB01002029">
    <property type="protein sequence ID" value="TMW96644.1"/>
    <property type="molecule type" value="Genomic_DNA"/>
</dbReference>
<proteinExistence type="predicted"/>
<dbReference type="InterPro" id="IPR002182">
    <property type="entry name" value="NB-ARC"/>
</dbReference>
<dbReference type="Pfam" id="PF00931">
    <property type="entry name" value="NB-ARC"/>
    <property type="match status" value="1"/>
</dbReference>
<protein>
    <recommendedName>
        <fullName evidence="3">NB-ARC domain-containing protein</fullName>
    </recommendedName>
</protein>
<dbReference type="SUPFAM" id="SSF52540">
    <property type="entry name" value="P-loop containing nucleoside triphosphate hydrolases"/>
    <property type="match status" value="1"/>
</dbReference>
<dbReference type="PANTHER" id="PTHR36766:SF44">
    <property type="entry name" value="NBS-CODING RESISTANCE GENE ANALOG"/>
    <property type="match status" value="1"/>
</dbReference>
<dbReference type="GO" id="GO:0043531">
    <property type="term" value="F:ADP binding"/>
    <property type="evidence" value="ECO:0007669"/>
    <property type="project" value="InterPro"/>
</dbReference>
<dbReference type="PRINTS" id="PR00364">
    <property type="entry name" value="DISEASERSIST"/>
</dbReference>
<dbReference type="InterPro" id="IPR027417">
    <property type="entry name" value="P-loop_NTPase"/>
</dbReference>
<feature type="domain" description="NB-ARC" evidence="3">
    <location>
        <begin position="3"/>
        <end position="73"/>
    </location>
</feature>
<accession>A0A6N2BPH5</accession>
<feature type="non-terminal residue" evidence="4">
    <location>
        <position position="189"/>
    </location>
</feature>
<evidence type="ECO:0000256" key="1">
    <source>
        <dbReference type="ARBA" id="ARBA00022614"/>
    </source>
</evidence>
<evidence type="ECO:0000256" key="2">
    <source>
        <dbReference type="ARBA" id="ARBA00022821"/>
    </source>
</evidence>
<sequence length="189" mass="21635">MMKLTRGTKKRDVISIYGMPGLGKTTLTRKVYNKPYIVNYFDVKTWCAVSQAYNRKKLLAEIFNQTTRREMDEDDDIADLLLTTQIEHVAKHLQHHGDPYSLNFLTSTQSWKLLENKLSRGERCPLNLLEAGLRVAQHCKGLPLMVVLVAGFIAKMERELEVANDLSSLVLGEQSMKVIQSSYEHLEDH</sequence>
<comment type="caution">
    <text evidence="4">The sequence shown here is derived from an EMBL/GenBank/DDBJ whole genome shotgun (WGS) entry which is preliminary data.</text>
</comment>
<keyword evidence="1" id="KW-0433">Leucine-rich repeat</keyword>
<name>A0A6N2BPH5_SOLCI</name>
<reference evidence="4" key="1">
    <citation type="submission" date="2019-05" db="EMBL/GenBank/DDBJ databases">
        <title>The de novo reference genome and transcriptome assemblies of the wild tomato species Solanum chilense.</title>
        <authorList>
            <person name="Stam R."/>
            <person name="Nosenko T."/>
            <person name="Hoerger A.C."/>
            <person name="Stephan W."/>
            <person name="Seidel M.A."/>
            <person name="Kuhn J.M.M."/>
            <person name="Haberer G."/>
            <person name="Tellier A."/>
        </authorList>
    </citation>
    <scope>NUCLEOTIDE SEQUENCE</scope>
    <source>
        <tissue evidence="4">Mature leaves</tissue>
    </source>
</reference>
<evidence type="ECO:0000313" key="4">
    <source>
        <dbReference type="EMBL" id="TMW96644.1"/>
    </source>
</evidence>